<evidence type="ECO:0000256" key="2">
    <source>
        <dbReference type="ARBA" id="ARBA00010219"/>
    </source>
</evidence>
<dbReference type="Pfam" id="PF01678">
    <property type="entry name" value="DAP_epimerase"/>
    <property type="match status" value="2"/>
</dbReference>
<dbReference type="AlphaFoldDB" id="A0A1D1ZNV1"/>
<organism evidence="8">
    <name type="scientific">Auxenochlorella protothecoides</name>
    <name type="common">Green microalga</name>
    <name type="synonym">Chlorella protothecoides</name>
    <dbReference type="NCBI Taxonomy" id="3075"/>
    <lineage>
        <taxon>Eukaryota</taxon>
        <taxon>Viridiplantae</taxon>
        <taxon>Chlorophyta</taxon>
        <taxon>core chlorophytes</taxon>
        <taxon>Trebouxiophyceae</taxon>
        <taxon>Chlorellales</taxon>
        <taxon>Chlorellaceae</taxon>
        <taxon>Auxenochlorella</taxon>
    </lineage>
</organism>
<accession>A0A1D1ZNV1</accession>
<evidence type="ECO:0000313" key="8">
    <source>
        <dbReference type="EMBL" id="JAT68656.1"/>
    </source>
</evidence>
<dbReference type="GO" id="GO:0009089">
    <property type="term" value="P:lysine biosynthetic process via diaminopimelate"/>
    <property type="evidence" value="ECO:0007669"/>
    <property type="project" value="UniProtKB-UniPathway"/>
</dbReference>
<dbReference type="InterPro" id="IPR018510">
    <property type="entry name" value="DAP_epimerase_AS"/>
</dbReference>
<dbReference type="NCBIfam" id="TIGR00652">
    <property type="entry name" value="DapF"/>
    <property type="match status" value="1"/>
</dbReference>
<dbReference type="UniPathway" id="UPA00034">
    <property type="reaction ID" value="UER00025"/>
</dbReference>
<comment type="similarity">
    <text evidence="2">Belongs to the diaminopimelate epimerase family.</text>
</comment>
<dbReference type="SUPFAM" id="SSF54506">
    <property type="entry name" value="Diaminopimelate epimerase-like"/>
    <property type="match status" value="2"/>
</dbReference>
<evidence type="ECO:0000256" key="5">
    <source>
        <dbReference type="ARBA" id="ARBA00023154"/>
    </source>
</evidence>
<name>A0A1D1ZNV1_AUXPR</name>
<dbReference type="PROSITE" id="PS01326">
    <property type="entry name" value="DAP_EPIMERASE"/>
    <property type="match status" value="1"/>
</dbReference>
<dbReference type="GO" id="GO:0008837">
    <property type="term" value="F:diaminopimelate epimerase activity"/>
    <property type="evidence" value="ECO:0007669"/>
    <property type="project" value="UniProtKB-EC"/>
</dbReference>
<feature type="non-terminal residue" evidence="8">
    <location>
        <position position="1"/>
    </location>
</feature>
<dbReference type="EMBL" id="GDKF01009966">
    <property type="protein sequence ID" value="JAT68656.1"/>
    <property type="molecule type" value="Transcribed_RNA"/>
</dbReference>
<dbReference type="PANTHER" id="PTHR31689">
    <property type="entry name" value="DIAMINOPIMELATE EPIMERASE, CHLOROPLASTIC"/>
    <property type="match status" value="1"/>
</dbReference>
<protein>
    <recommendedName>
        <fullName evidence="3">diaminopimelate epimerase</fullName>
        <ecNumber evidence="3">5.1.1.7</ecNumber>
    </recommendedName>
</protein>
<dbReference type="Gene3D" id="3.10.310.10">
    <property type="entry name" value="Diaminopimelate Epimerase, Chain A, domain 1"/>
    <property type="match status" value="2"/>
</dbReference>
<keyword evidence="4" id="KW-0028">Amino-acid biosynthesis</keyword>
<dbReference type="EC" id="5.1.1.7" evidence="3"/>
<gene>
    <name evidence="8" type="ORF">g.4343</name>
</gene>
<dbReference type="InterPro" id="IPR001653">
    <property type="entry name" value="DAP_epimerase_DapF"/>
</dbReference>
<evidence type="ECO:0000256" key="7">
    <source>
        <dbReference type="ARBA" id="ARBA00051712"/>
    </source>
</evidence>
<dbReference type="PANTHER" id="PTHR31689:SF0">
    <property type="entry name" value="DIAMINOPIMELATE EPIMERASE"/>
    <property type="match status" value="1"/>
</dbReference>
<sequence>RGGEGGGAARCDRNSHVRACAWLPKSPMPCNVPPAYARAPFNYIISGASPGKTLTARDRGAMSGLTHSAHCSGGPSRFHLSARPASRVMRVCRPRCTAAPAVAAPATTLRFAKYQGLGNDFILVDNRHSATPLVTPSQAAKACDRHFGVGADGVIFALPPQAPDSDYAMRIYNSDGSEPEMCGNGIRCLARFVAELDADAPRRYRVDTLAGLIQPELLPGGRVRVDMGEPILEANAIPTTLQPTTPEGAVVKQCLTVDGKEWFFTCVSMGNPHAITFGYQDGTLIQTDSIDLQRVGPLFEHNPVFPARTNTEFVEILSPSHVRMLVWERGAGITLACGTGACATVVAGVLEGRLDRSCRVDLPGGPLEIEWRQADNRIYMTGPAELVFEGTTSMTGDEA</sequence>
<comment type="pathway">
    <text evidence="1">Amino-acid biosynthesis; L-lysine biosynthesis via DAP pathway; DL-2,6-diaminopimelate from LL-2,6-diaminopimelate: step 1/1.</text>
</comment>
<evidence type="ECO:0000256" key="3">
    <source>
        <dbReference type="ARBA" id="ARBA00013080"/>
    </source>
</evidence>
<evidence type="ECO:0000256" key="6">
    <source>
        <dbReference type="ARBA" id="ARBA00023235"/>
    </source>
</evidence>
<dbReference type="GO" id="GO:0005829">
    <property type="term" value="C:cytosol"/>
    <property type="evidence" value="ECO:0007669"/>
    <property type="project" value="TreeGrafter"/>
</dbReference>
<evidence type="ECO:0000256" key="1">
    <source>
        <dbReference type="ARBA" id="ARBA00005196"/>
    </source>
</evidence>
<comment type="catalytic activity">
    <reaction evidence="7">
        <text>(2S,6S)-2,6-diaminopimelate = meso-2,6-diaminopimelate</text>
        <dbReference type="Rhea" id="RHEA:15393"/>
        <dbReference type="ChEBI" id="CHEBI:57609"/>
        <dbReference type="ChEBI" id="CHEBI:57791"/>
        <dbReference type="EC" id="5.1.1.7"/>
    </reaction>
</comment>
<dbReference type="HAMAP" id="MF_00197">
    <property type="entry name" value="DAP_epimerase"/>
    <property type="match status" value="1"/>
</dbReference>
<reference evidence="8" key="1">
    <citation type="submission" date="2015-08" db="EMBL/GenBank/DDBJ databases">
        <authorList>
            <person name="Babu N.S."/>
            <person name="Beckwith C.J."/>
            <person name="Beseler K.G."/>
            <person name="Brison A."/>
            <person name="Carone J.V."/>
            <person name="Caskin T.P."/>
            <person name="Diamond M."/>
            <person name="Durham M.E."/>
            <person name="Foxe J.M."/>
            <person name="Go M."/>
            <person name="Henderson B.A."/>
            <person name="Jones I.B."/>
            <person name="McGettigan J.A."/>
            <person name="Micheletti S.J."/>
            <person name="Nasrallah M.E."/>
            <person name="Ortiz D."/>
            <person name="Piller C.R."/>
            <person name="Privatt S.R."/>
            <person name="Schneider S.L."/>
            <person name="Sharp S."/>
            <person name="Smith T.C."/>
            <person name="Stanton J.D."/>
            <person name="Ullery H.E."/>
            <person name="Wilson R.J."/>
            <person name="Serrano M.G."/>
            <person name="Buck G."/>
            <person name="Lee V."/>
            <person name="Wang Y."/>
            <person name="Carvalho R."/>
            <person name="Voegtly L."/>
            <person name="Shi R."/>
            <person name="Duckworth R."/>
            <person name="Johnson A."/>
            <person name="Loviza R."/>
            <person name="Walstead R."/>
            <person name="Shah Z."/>
            <person name="Kiflezghi M."/>
            <person name="Wade K."/>
            <person name="Ball S.L."/>
            <person name="Bradley K.W."/>
            <person name="Asai D.J."/>
            <person name="Bowman C.A."/>
            <person name="Russell D.A."/>
            <person name="Pope W.H."/>
            <person name="Jacobs-Sera D."/>
            <person name="Hendrix R.W."/>
            <person name="Hatfull G.F."/>
        </authorList>
    </citation>
    <scope>NUCLEOTIDE SEQUENCE</scope>
</reference>
<keyword evidence="6" id="KW-0413">Isomerase</keyword>
<dbReference type="FunFam" id="3.10.310.10:FF:000009">
    <property type="entry name" value="Diaminopimelate epimerase chloroplastic"/>
    <property type="match status" value="1"/>
</dbReference>
<proteinExistence type="inferred from homology"/>
<keyword evidence="5" id="KW-0457">Lysine biosynthesis</keyword>
<evidence type="ECO:0000256" key="4">
    <source>
        <dbReference type="ARBA" id="ARBA00022605"/>
    </source>
</evidence>